<gene>
    <name evidence="1" type="ORF">TNIN_171081</name>
</gene>
<dbReference type="Proteomes" id="UP000886998">
    <property type="component" value="Unassembled WGS sequence"/>
</dbReference>
<organism evidence="1 2">
    <name type="scientific">Trichonephila inaurata madagascariensis</name>
    <dbReference type="NCBI Taxonomy" id="2747483"/>
    <lineage>
        <taxon>Eukaryota</taxon>
        <taxon>Metazoa</taxon>
        <taxon>Ecdysozoa</taxon>
        <taxon>Arthropoda</taxon>
        <taxon>Chelicerata</taxon>
        <taxon>Arachnida</taxon>
        <taxon>Araneae</taxon>
        <taxon>Araneomorphae</taxon>
        <taxon>Entelegynae</taxon>
        <taxon>Araneoidea</taxon>
        <taxon>Nephilidae</taxon>
        <taxon>Trichonephila</taxon>
        <taxon>Trichonephila inaurata</taxon>
    </lineage>
</organism>
<keyword evidence="2" id="KW-1185">Reference proteome</keyword>
<protein>
    <submittedName>
        <fullName evidence="1">Uncharacterized protein</fullName>
    </submittedName>
</protein>
<dbReference type="EMBL" id="BMAV01013298">
    <property type="protein sequence ID" value="GFY60824.1"/>
    <property type="molecule type" value="Genomic_DNA"/>
</dbReference>
<comment type="caution">
    <text evidence="1">The sequence shown here is derived from an EMBL/GenBank/DDBJ whole genome shotgun (WGS) entry which is preliminary data.</text>
</comment>
<evidence type="ECO:0000313" key="1">
    <source>
        <dbReference type="EMBL" id="GFY60824.1"/>
    </source>
</evidence>
<proteinExistence type="predicted"/>
<dbReference type="AlphaFoldDB" id="A0A8X6XY41"/>
<reference evidence="1" key="1">
    <citation type="submission" date="2020-08" db="EMBL/GenBank/DDBJ databases">
        <title>Multicomponent nature underlies the extraordinary mechanical properties of spider dragline silk.</title>
        <authorList>
            <person name="Kono N."/>
            <person name="Nakamura H."/>
            <person name="Mori M."/>
            <person name="Yoshida Y."/>
            <person name="Ohtoshi R."/>
            <person name="Malay A.D."/>
            <person name="Moran D.A.P."/>
            <person name="Tomita M."/>
            <person name="Numata K."/>
            <person name="Arakawa K."/>
        </authorList>
    </citation>
    <scope>NUCLEOTIDE SEQUENCE</scope>
</reference>
<accession>A0A8X6XY41</accession>
<name>A0A8X6XY41_9ARAC</name>
<sequence length="98" mass="11273">MSTSIENKLNPANNLIFRIQKRCKCSWKTQKWGIRDQIQGPERLRCYFGMGTVSSGRPNGSNATFVSAFMWQTQKNVIQFTSFRKSKVTCCILETQSQ</sequence>
<evidence type="ECO:0000313" key="2">
    <source>
        <dbReference type="Proteomes" id="UP000886998"/>
    </source>
</evidence>